<dbReference type="Gene3D" id="1.10.287.860">
    <property type="entry name" value="Nucleotidyltransferase"/>
    <property type="match status" value="1"/>
</dbReference>
<evidence type="ECO:0000313" key="2">
    <source>
        <dbReference type="EMBL" id="CDM03679.1"/>
    </source>
</evidence>
<dbReference type="InterPro" id="IPR043519">
    <property type="entry name" value="NT_sf"/>
</dbReference>
<name>D4VL45_9BACE</name>
<dbReference type="Gene3D" id="3.30.460.10">
    <property type="entry name" value="Beta Polymerase, domain 2"/>
    <property type="match status" value="1"/>
</dbReference>
<dbReference type="GO" id="GO:0015969">
    <property type="term" value="P:guanosine tetraphosphate metabolic process"/>
    <property type="evidence" value="ECO:0007669"/>
    <property type="project" value="InterPro"/>
</dbReference>
<dbReference type="RefSeq" id="WP_004313111.1">
    <property type="nucleotide sequence ID" value="NZ_ADKP01000108.1"/>
</dbReference>
<reference evidence="2 3" key="1">
    <citation type="submission" date="2013-12" db="EMBL/GenBank/DDBJ databases">
        <title>Improved hybrid genome assemblies of Bacteroides xylanisolvens SD CC 1b and Bacteroides xylanisolvens SD CC 2a using Illumina and 454 Sequencing.</title>
        <authorList>
            <person name="Ramaraj T."/>
            <person name="Sundararajan A."/>
            <person name="Mudge J."/>
            <person name="Schilkey F.D."/>
            <person name="Delvecchio V."/>
            <person name="Donlon M."/>
            <person name="Ziemer C."/>
        </authorList>
    </citation>
    <scope>NUCLEOTIDE SEQUENCE [LARGE SCALE GENOMIC DNA]</scope>
</reference>
<comment type="caution">
    <text evidence="2">The sequence shown here is derived from an EMBL/GenBank/DDBJ whole genome shotgun (WGS) entry which is preliminary data.</text>
</comment>
<evidence type="ECO:0000313" key="3">
    <source>
        <dbReference type="Proteomes" id="UP000019380"/>
    </source>
</evidence>
<gene>
    <name evidence="2" type="ORF">BN890_12460</name>
</gene>
<protein>
    <submittedName>
        <fullName evidence="2">RelA/SpoT</fullName>
    </submittedName>
</protein>
<dbReference type="InterPro" id="IPR007685">
    <property type="entry name" value="RelA_SpoT"/>
</dbReference>
<dbReference type="EMBL" id="CBXG010000016">
    <property type="protein sequence ID" value="CDM03679.1"/>
    <property type="molecule type" value="Genomic_DNA"/>
</dbReference>
<dbReference type="SUPFAM" id="SSF81301">
    <property type="entry name" value="Nucleotidyltransferase"/>
    <property type="match status" value="1"/>
</dbReference>
<dbReference type="Proteomes" id="UP000019380">
    <property type="component" value="Unassembled WGS sequence"/>
</dbReference>
<sequence>MSKPVDIQELEKEYIQLKTLCDNFSIEVTRQITKLLDDNEIKLAVPIQFRTKSWDSIRNKCEQGRFTVKKTVLELQDLIGIRLILLFKRDLIRVSKLVENHFLVVKKYNTEDRLEENQFGYLSIHEIVELQKEWLKVPTLAPFKELKCEIQIRTLVQHAWSEASHMFQYKNEADVPKPLKRTIGRLSALLETVDLEFERVLTERDKYKENIATNSPIENDEEKLNVDLLCEILRNYFPEIRDSDNTFGYSDLLNELYLLKFDTVDKLSSLVNQYKVQLMLEQKELAYELLQNYEKIGDVVDNKGARYNSTKDAIESLKSGYYYNRIGMMREILSKHFGKPWIVISDELKEKTKK</sequence>
<organism evidence="2 3">
    <name type="scientific">Bacteroides xylanisolvens SD CC 1b</name>
    <dbReference type="NCBI Taxonomy" id="702447"/>
    <lineage>
        <taxon>Bacteria</taxon>
        <taxon>Pseudomonadati</taxon>
        <taxon>Bacteroidota</taxon>
        <taxon>Bacteroidia</taxon>
        <taxon>Bacteroidales</taxon>
        <taxon>Bacteroidaceae</taxon>
        <taxon>Bacteroides</taxon>
    </lineage>
</organism>
<evidence type="ECO:0000259" key="1">
    <source>
        <dbReference type="SMART" id="SM00954"/>
    </source>
</evidence>
<dbReference type="AlphaFoldDB" id="D4VL45"/>
<dbReference type="Pfam" id="PF04607">
    <property type="entry name" value="RelA_SpoT"/>
    <property type="match status" value="1"/>
</dbReference>
<dbReference type="CDD" id="cd05399">
    <property type="entry name" value="NT_Rel-Spo_like"/>
    <property type="match status" value="1"/>
</dbReference>
<dbReference type="PANTHER" id="PTHR41773:SF1">
    <property type="entry name" value="RELA_SPOT DOMAIN-CONTAINING PROTEIN"/>
    <property type="match status" value="1"/>
</dbReference>
<proteinExistence type="predicted"/>
<accession>D4VL45</accession>
<feature type="domain" description="RelA/SpoT" evidence="1">
    <location>
        <begin position="49"/>
        <end position="175"/>
    </location>
</feature>
<dbReference type="SMART" id="SM00954">
    <property type="entry name" value="RelA_SpoT"/>
    <property type="match status" value="1"/>
</dbReference>
<dbReference type="PANTHER" id="PTHR41773">
    <property type="entry name" value="GTP PYROPHOSPHATASE-RELATED"/>
    <property type="match status" value="1"/>
</dbReference>